<protein>
    <submittedName>
        <fullName evidence="2">Uncharacterized protein</fullName>
    </submittedName>
</protein>
<sequence length="118" mass="12719">MSDPKKRSISGRNRMGFSQPLPPMDLASARDHDAPKSPSFTCVQAQYNTAKPGRYCGASNEPKIMATGSQLGARRMPARGSSVASGFQPLSGMARGPDINPTFADAMRGPKKERAWQH</sequence>
<name>A0A0J8RJM9_COCIT</name>
<feature type="region of interest" description="Disordered" evidence="1">
    <location>
        <begin position="1"/>
        <end position="40"/>
    </location>
</feature>
<dbReference type="EMBL" id="DS016986">
    <property type="protein sequence ID" value="KMU84871.1"/>
    <property type="molecule type" value="Genomic_DNA"/>
</dbReference>
<organism evidence="2 3">
    <name type="scientific">Coccidioides immitis H538.4</name>
    <dbReference type="NCBI Taxonomy" id="396776"/>
    <lineage>
        <taxon>Eukaryota</taxon>
        <taxon>Fungi</taxon>
        <taxon>Dikarya</taxon>
        <taxon>Ascomycota</taxon>
        <taxon>Pezizomycotina</taxon>
        <taxon>Eurotiomycetes</taxon>
        <taxon>Eurotiomycetidae</taxon>
        <taxon>Onygenales</taxon>
        <taxon>Onygenaceae</taxon>
        <taxon>Coccidioides</taxon>
    </lineage>
</organism>
<reference evidence="3" key="1">
    <citation type="journal article" date="2010" name="Genome Res.">
        <title>Population genomic sequencing of Coccidioides fungi reveals recent hybridization and transposon control.</title>
        <authorList>
            <person name="Neafsey D.E."/>
            <person name="Barker B.M."/>
            <person name="Sharpton T.J."/>
            <person name="Stajich J.E."/>
            <person name="Park D.J."/>
            <person name="Whiston E."/>
            <person name="Hung C.-Y."/>
            <person name="McMahan C."/>
            <person name="White J."/>
            <person name="Sykes S."/>
            <person name="Heiman D."/>
            <person name="Young S."/>
            <person name="Zeng Q."/>
            <person name="Abouelleil A."/>
            <person name="Aftuck L."/>
            <person name="Bessette D."/>
            <person name="Brown A."/>
            <person name="FitzGerald M."/>
            <person name="Lui A."/>
            <person name="Macdonald J.P."/>
            <person name="Priest M."/>
            <person name="Orbach M.J."/>
            <person name="Galgiani J.N."/>
            <person name="Kirkland T.N."/>
            <person name="Cole G.T."/>
            <person name="Birren B.W."/>
            <person name="Henn M.R."/>
            <person name="Taylor J.W."/>
            <person name="Rounsley S.D."/>
        </authorList>
    </citation>
    <scope>NUCLEOTIDE SEQUENCE [LARGE SCALE GENOMIC DNA]</scope>
    <source>
        <strain evidence="3">H538.4</strain>
    </source>
</reference>
<accession>A0A0J8RJM9</accession>
<evidence type="ECO:0000313" key="2">
    <source>
        <dbReference type="EMBL" id="KMU84871.1"/>
    </source>
</evidence>
<dbReference type="VEuPathDB" id="FungiDB:CIHG_02654"/>
<feature type="region of interest" description="Disordered" evidence="1">
    <location>
        <begin position="71"/>
        <end position="118"/>
    </location>
</feature>
<feature type="compositionally biased region" description="Basic and acidic residues" evidence="1">
    <location>
        <begin position="108"/>
        <end position="118"/>
    </location>
</feature>
<evidence type="ECO:0000313" key="3">
    <source>
        <dbReference type="Proteomes" id="UP000054563"/>
    </source>
</evidence>
<dbReference type="Proteomes" id="UP000054563">
    <property type="component" value="Unassembled WGS sequence"/>
</dbReference>
<dbReference type="AlphaFoldDB" id="A0A0J8RJM9"/>
<gene>
    <name evidence="2" type="ORF">CIHG_02654</name>
</gene>
<proteinExistence type="predicted"/>
<evidence type="ECO:0000256" key="1">
    <source>
        <dbReference type="SAM" id="MobiDB-lite"/>
    </source>
</evidence>